<dbReference type="Pfam" id="PF17164">
    <property type="entry name" value="DUF5122"/>
    <property type="match status" value="9"/>
</dbReference>
<keyword evidence="4" id="KW-1185">Reference proteome</keyword>
<dbReference type="SUPFAM" id="SSF101898">
    <property type="entry name" value="NHL repeat"/>
    <property type="match status" value="1"/>
</dbReference>
<organism evidence="3 4">
    <name type="scientific">Flavobacterium terrae</name>
    <dbReference type="NCBI Taxonomy" id="415425"/>
    <lineage>
        <taxon>Bacteria</taxon>
        <taxon>Pseudomonadati</taxon>
        <taxon>Bacteroidota</taxon>
        <taxon>Flavobacteriia</taxon>
        <taxon>Flavobacteriales</taxon>
        <taxon>Flavobacteriaceae</taxon>
        <taxon>Flavobacterium</taxon>
    </lineage>
</organism>
<reference evidence="4" key="1">
    <citation type="submission" date="2016-11" db="EMBL/GenBank/DDBJ databases">
        <authorList>
            <person name="Varghese N."/>
            <person name="Submissions S."/>
        </authorList>
    </citation>
    <scope>NUCLEOTIDE SEQUENCE [LARGE SCALE GENOMIC DNA]</scope>
    <source>
        <strain evidence="4">DSM 18829</strain>
    </source>
</reference>
<proteinExistence type="predicted"/>
<evidence type="ECO:0000256" key="1">
    <source>
        <dbReference type="ARBA" id="ARBA00022729"/>
    </source>
</evidence>
<dbReference type="EMBL" id="FQZI01000002">
    <property type="protein sequence ID" value="SHI73691.1"/>
    <property type="molecule type" value="Genomic_DNA"/>
</dbReference>
<dbReference type="Gene3D" id="2.80.10.50">
    <property type="match status" value="5"/>
</dbReference>
<feature type="domain" description="Secretion system C-terminal sorting" evidence="2">
    <location>
        <begin position="870"/>
        <end position="938"/>
    </location>
</feature>
<dbReference type="NCBIfam" id="TIGR04183">
    <property type="entry name" value="Por_Secre_tail"/>
    <property type="match status" value="1"/>
</dbReference>
<gene>
    <name evidence="3" type="ORF">SAMN05444363_1501</name>
</gene>
<evidence type="ECO:0000313" key="3">
    <source>
        <dbReference type="EMBL" id="SHI73691.1"/>
    </source>
</evidence>
<dbReference type="NCBIfam" id="TIGR02608">
    <property type="entry name" value="delta_60_rpt"/>
    <property type="match status" value="8"/>
</dbReference>
<dbReference type="OrthoDB" id="9805017at2"/>
<dbReference type="STRING" id="415425.SAMN05444363_1501"/>
<name>A0A1M6DKL7_9FLAO</name>
<dbReference type="RefSeq" id="WP_073310040.1">
    <property type="nucleotide sequence ID" value="NZ_FQZI01000002.1"/>
</dbReference>
<evidence type="ECO:0000313" key="4">
    <source>
        <dbReference type="Proteomes" id="UP000184488"/>
    </source>
</evidence>
<dbReference type="AlphaFoldDB" id="A0A1M6DKL7"/>
<sequence length="940" mass="103426">MRKLYALLFFSLTLFSQNRTIDNTFNPSETGIFQQNIGRNGVLLPNGKILTVYHQIDGYSDGKVILLNSDGSIDNSFSCPASVVNVNNSADYKIYAKNDGSFLTLLGYSDSSGNNFSLKSFTSTGSLVSNFTSPQFSGSPAGTAVAINKIIYQNDGKIIIVGRFNNVNGTASKNIVRLNNNGTIDTTFNIGSSFSDSYGNNIVNSIVIQNDGKYIVCGAFTSYRGTARYCIARINTDGSIDTTFNVVRTLDSISSVTNGFDGQIKDVKIQSNGKIIVVGSNYRTNYNIVSKTVVRLNADGTRDTSFIHTNPSSISYEYCQIQNDGKILLNNGAYTGSIIKRINTNGSNDNTFNYTNNTTLLGWDEAIYLQGTKLLVNGNYSGTNGLTRNGLHRINTDGSLDLTFNPQAGPNSSYINNFNNITFSTIDLKSKVLLDEKILLIGNFTSFNDIPCRSLCRLNQNGDFDSSFQLDNSVKIIPSQNSNTKIVLHQNDGKILLAFNNPSWAYVSNVSKEIIRLNSNGTLDNTFNFNSTSCGIKDLKLLNDGKILATGSGSFFKNSTNYKLVKLNANGTIDTDFNSALFPNVPSSIDIQSDNKIIVSFNGNASSAYNYKPIIRLNADGTLDSSFDSTLHLGKKFHNIKCLPDNKLLISYVLSGFSDSNPFLGRLNADLTVDATFTIFESKNTINPKFLLNNKIIFSAKTPGSTVTKMYILNENGVLESSFAPFTSSISNFDIQNCNNVIISGNFNLFENVIKNNIIRYGEPLTPLTPSPSGDIYQSFSNGQTLNNLIVTGTNITWYSTPSACAINNNITSKNFMEVNSILPNSTLLENNYTYYASQTINNIESSYRLPVTVYTNLGTDSFTFNNFKLFPNPVKDILTLTNDSQIDKIEIFNQIGQNILIEKPETESTSVNLSKYSKGIYFIKIYSNNKSIIRKIIKD</sequence>
<dbReference type="SUPFAM" id="SSF75011">
    <property type="entry name" value="3-carboxy-cis,cis-mucoante lactonizing enzyme"/>
    <property type="match status" value="1"/>
</dbReference>
<dbReference type="Proteomes" id="UP000184488">
    <property type="component" value="Unassembled WGS sequence"/>
</dbReference>
<keyword evidence="1" id="KW-0732">Signal</keyword>
<dbReference type="InterPro" id="IPR026444">
    <property type="entry name" value="Secre_tail"/>
</dbReference>
<protein>
    <submittedName>
        <fullName evidence="3">Delta-60 repeat domain-containing protein/Por secretion system C-terminal sorting domain-containing protein</fullName>
    </submittedName>
</protein>
<accession>A0A1M6DKL7</accession>
<evidence type="ECO:0000259" key="2">
    <source>
        <dbReference type="Pfam" id="PF18962"/>
    </source>
</evidence>
<dbReference type="Pfam" id="PF18962">
    <property type="entry name" value="Por_Secre_tail"/>
    <property type="match status" value="1"/>
</dbReference>
<dbReference type="InterPro" id="IPR013431">
    <property type="entry name" value="Delta_60_rpt"/>
</dbReference>